<accession>A0AAD9KBA0</accession>
<dbReference type="InterPro" id="IPR002110">
    <property type="entry name" value="Ankyrin_rpt"/>
</dbReference>
<dbReference type="Pfam" id="PF12796">
    <property type="entry name" value="Ank_2"/>
    <property type="match status" value="2"/>
</dbReference>
<feature type="repeat" description="ANK" evidence="3">
    <location>
        <begin position="42"/>
        <end position="75"/>
    </location>
</feature>
<dbReference type="SUPFAM" id="SSF158235">
    <property type="entry name" value="SOCS box-like"/>
    <property type="match status" value="1"/>
</dbReference>
<evidence type="ECO:0000313" key="5">
    <source>
        <dbReference type="EMBL" id="KAK2168006.1"/>
    </source>
</evidence>
<feature type="repeat" description="ANK" evidence="3">
    <location>
        <begin position="184"/>
        <end position="216"/>
    </location>
</feature>
<keyword evidence="2 3" id="KW-0040">ANK repeat</keyword>
<dbReference type="SMART" id="SM00969">
    <property type="entry name" value="SOCS_box"/>
    <property type="match status" value="1"/>
</dbReference>
<dbReference type="PANTHER" id="PTHR24123:SF33">
    <property type="entry name" value="PROTEIN HOS4"/>
    <property type="match status" value="1"/>
</dbReference>
<feature type="repeat" description="ANK" evidence="3">
    <location>
        <begin position="220"/>
        <end position="245"/>
    </location>
</feature>
<protein>
    <recommendedName>
        <fullName evidence="4">SOCS box domain-containing protein</fullName>
    </recommendedName>
</protein>
<dbReference type="PROSITE" id="PS50297">
    <property type="entry name" value="ANK_REP_REGION"/>
    <property type="match status" value="5"/>
</dbReference>
<feature type="domain" description="SOCS box" evidence="4">
    <location>
        <begin position="426"/>
        <end position="466"/>
    </location>
</feature>
<dbReference type="GO" id="GO:0035556">
    <property type="term" value="P:intracellular signal transduction"/>
    <property type="evidence" value="ECO:0007669"/>
    <property type="project" value="InterPro"/>
</dbReference>
<dbReference type="Gene3D" id="1.25.40.20">
    <property type="entry name" value="Ankyrin repeat-containing domain"/>
    <property type="match status" value="2"/>
</dbReference>
<dbReference type="SUPFAM" id="SSF48403">
    <property type="entry name" value="Ankyrin repeat"/>
    <property type="match status" value="1"/>
</dbReference>
<comment type="caution">
    <text evidence="5">The sequence shown here is derived from an EMBL/GenBank/DDBJ whole genome shotgun (WGS) entry which is preliminary data.</text>
</comment>
<dbReference type="Proteomes" id="UP001208570">
    <property type="component" value="Unassembled WGS sequence"/>
</dbReference>
<organism evidence="5 6">
    <name type="scientific">Paralvinella palmiformis</name>
    <dbReference type="NCBI Taxonomy" id="53620"/>
    <lineage>
        <taxon>Eukaryota</taxon>
        <taxon>Metazoa</taxon>
        <taxon>Spiralia</taxon>
        <taxon>Lophotrochozoa</taxon>
        <taxon>Annelida</taxon>
        <taxon>Polychaeta</taxon>
        <taxon>Sedentaria</taxon>
        <taxon>Canalipalpata</taxon>
        <taxon>Terebellida</taxon>
        <taxon>Terebelliformia</taxon>
        <taxon>Alvinellidae</taxon>
        <taxon>Paralvinella</taxon>
    </lineage>
</organism>
<name>A0AAD9KBA0_9ANNE</name>
<dbReference type="AlphaFoldDB" id="A0AAD9KBA0"/>
<feature type="repeat" description="ANK" evidence="3">
    <location>
        <begin position="253"/>
        <end position="285"/>
    </location>
</feature>
<dbReference type="PROSITE" id="PS50225">
    <property type="entry name" value="SOCS"/>
    <property type="match status" value="1"/>
</dbReference>
<evidence type="ECO:0000256" key="3">
    <source>
        <dbReference type="PROSITE-ProRule" id="PRU00023"/>
    </source>
</evidence>
<keyword evidence="1" id="KW-0677">Repeat</keyword>
<evidence type="ECO:0000256" key="2">
    <source>
        <dbReference type="ARBA" id="ARBA00023043"/>
    </source>
</evidence>
<dbReference type="InterPro" id="IPR036770">
    <property type="entry name" value="Ankyrin_rpt-contain_sf"/>
</dbReference>
<keyword evidence="6" id="KW-1185">Reference proteome</keyword>
<dbReference type="PANTHER" id="PTHR24123">
    <property type="entry name" value="ANKYRIN REPEAT-CONTAINING"/>
    <property type="match status" value="1"/>
</dbReference>
<evidence type="ECO:0000259" key="4">
    <source>
        <dbReference type="PROSITE" id="PS50225"/>
    </source>
</evidence>
<dbReference type="Gene3D" id="1.10.750.20">
    <property type="entry name" value="SOCS box"/>
    <property type="match status" value="1"/>
</dbReference>
<evidence type="ECO:0000256" key="1">
    <source>
        <dbReference type="ARBA" id="ARBA00022737"/>
    </source>
</evidence>
<dbReference type="CDD" id="cd03716">
    <property type="entry name" value="SOCS_ASB_like"/>
    <property type="match status" value="1"/>
</dbReference>
<dbReference type="InterPro" id="IPR036036">
    <property type="entry name" value="SOCS_box-like_dom_sf"/>
</dbReference>
<dbReference type="EMBL" id="JAODUP010000021">
    <property type="protein sequence ID" value="KAK2168006.1"/>
    <property type="molecule type" value="Genomic_DNA"/>
</dbReference>
<dbReference type="PRINTS" id="PR01415">
    <property type="entry name" value="ANKYRIN"/>
</dbReference>
<proteinExistence type="predicted"/>
<reference evidence="5" key="1">
    <citation type="journal article" date="2023" name="Mol. Biol. Evol.">
        <title>Third-Generation Sequencing Reveals the Adaptive Role of the Epigenome in Three Deep-Sea Polychaetes.</title>
        <authorList>
            <person name="Perez M."/>
            <person name="Aroh O."/>
            <person name="Sun Y."/>
            <person name="Lan Y."/>
            <person name="Juniper S.K."/>
            <person name="Young C.R."/>
            <person name="Angers B."/>
            <person name="Qian P.Y."/>
        </authorList>
    </citation>
    <scope>NUCLEOTIDE SEQUENCE</scope>
    <source>
        <strain evidence="5">P08H-3</strain>
    </source>
</reference>
<dbReference type="Pfam" id="PF00023">
    <property type="entry name" value="Ank"/>
    <property type="match status" value="1"/>
</dbReference>
<dbReference type="Pfam" id="PF07525">
    <property type="entry name" value="SOCS_box"/>
    <property type="match status" value="1"/>
</dbReference>
<gene>
    <name evidence="5" type="ORF">LSH36_21g01016</name>
</gene>
<evidence type="ECO:0000313" key="6">
    <source>
        <dbReference type="Proteomes" id="UP001208570"/>
    </source>
</evidence>
<sequence>MTSYTKEELLRLLVDMITHHSTIRDMGVVLSTGLDVNMSYKKGLRPLHYAAFEDYKDCVCYLIDEAGADVDVADDVGYTALHVASKHGHHASLVALLDRGACVDFDGPAGSAASRALSELTINPLSLAIENNQVNCQVALLKRGANPNRKYFLGHEINMVPIEYVQCLDALLEYGADPDVFSRGGLTPLMRACKCKNMAAVRVLLSHGASVNIQCPPRFDQKTALHFAASAGDPDIVNAIMDAGAATCRPPDFDHSPLELALVGDKVEVVRVLLDRGADANETNDDRCSALQVAVSTLGLDHQRGMIESLLQHGADPNHHSCYFSYVGPSLAAIVEYFCYTDEYDISLVRLLLAYGSKVNMTRPTKLLKIRDPFGILGQVRKLRPYEDILDVLVESTQSFDTEAIRNESSLSNKQKEVLIAAGSVPRDLRHLVRLAIRDSLTLPIVPKIDKLPLPDFLKSYLLFKI</sequence>
<dbReference type="InterPro" id="IPR001496">
    <property type="entry name" value="SOCS_box"/>
</dbReference>
<dbReference type="SMART" id="SM00248">
    <property type="entry name" value="ANK"/>
    <property type="match status" value="7"/>
</dbReference>
<dbReference type="InterPro" id="IPR051165">
    <property type="entry name" value="Multifunctional_ANK_Repeat"/>
</dbReference>
<feature type="repeat" description="ANK" evidence="3">
    <location>
        <begin position="76"/>
        <end position="108"/>
    </location>
</feature>
<dbReference type="PROSITE" id="PS50088">
    <property type="entry name" value="ANK_REPEAT"/>
    <property type="match status" value="5"/>
</dbReference>